<dbReference type="RefSeq" id="WP_073189213.1">
    <property type="nucleotide sequence ID" value="NZ_FQZG01000056.1"/>
</dbReference>
<dbReference type="Pfam" id="PF09972">
    <property type="entry name" value="DUF2207"/>
    <property type="match status" value="1"/>
</dbReference>
<keyword evidence="2" id="KW-0812">Transmembrane</keyword>
<dbReference type="Proteomes" id="UP000184512">
    <property type="component" value="Unassembled WGS sequence"/>
</dbReference>
<dbReference type="Pfam" id="PF20990">
    <property type="entry name" value="DUF2207_C"/>
    <property type="match status" value="1"/>
</dbReference>
<keyword evidence="7" id="KW-1185">Reference proteome</keyword>
<evidence type="ECO:0000256" key="1">
    <source>
        <dbReference type="SAM" id="MobiDB-lite"/>
    </source>
</evidence>
<feature type="domain" description="DUF2207" evidence="4">
    <location>
        <begin position="33"/>
        <end position="220"/>
    </location>
</feature>
<sequence length="605" mass="63240">MTKLRAGLSALLIALLSVWFFAAPARADDNAPITRYDAKVNLTAEGVAEVTVDFTMDFSVVRGRGPKVVFPTRQDDGANPKEQYVFDYSNFQVGSSSGANTQVDRSTESDGIALRIGNESIWNDGPEDYTISYEVTGFIVSDHPESGLDEFNWNAIGPAWQSSISNVTVEVTGPAAVGRVACFYGSGYSQECSATQTGQSASFSVAALAPFEPMQVVAGFPAGTFGGVEQQKALKPSLSNAFSLTPGTGAVAGGGLIAALAALFAIRRRHARDDVYLGLTPGLTPAANEEGKVGQTSGKTPVTVQFHPPKGATPGEIGTLMDTTADDVDVSATIVDLAVRGYLKIESTGKKSFTLRATNPPSGDRLAPYESTLLGDLFKGKTVTTSDDLRKASHQNDLSTARAGLYDAVVKLGWFKSNPNTAQAAPIVLGVVALLAAAGMAFLLSGLGWSLVAVPFAIFGIGLIALSGKFRTRTARGSAYLAQAKGFELYLSTAEKDTLKFEEGEDIFSKYLPYAIVFGVADRWSKLFAQLGAEGIYRADTSWYIGADLMHGYAFASAMGNLTSQMSSTFQAARAAGMSSSTGGSSGMSGFSGGGGFGGGGGGSW</sequence>
<keyword evidence="2" id="KW-0472">Membrane</keyword>
<feature type="chain" id="PRO_5013133301" evidence="3">
    <location>
        <begin position="28"/>
        <end position="605"/>
    </location>
</feature>
<protein>
    <submittedName>
        <fullName evidence="6">Predicted membrane protein</fullName>
    </submittedName>
</protein>
<evidence type="ECO:0000259" key="4">
    <source>
        <dbReference type="Pfam" id="PF09972"/>
    </source>
</evidence>
<accession>A0A1M6K422</accession>
<evidence type="ECO:0000313" key="7">
    <source>
        <dbReference type="Proteomes" id="UP000184512"/>
    </source>
</evidence>
<feature type="transmembrane region" description="Helical" evidence="2">
    <location>
        <begin position="244"/>
        <end position="266"/>
    </location>
</feature>
<name>A0A1M6K422_9ACTN</name>
<dbReference type="STRING" id="1123357.SAMN02745244_02730"/>
<feature type="region of interest" description="Disordered" evidence="1">
    <location>
        <begin position="288"/>
        <end position="315"/>
    </location>
</feature>
<dbReference type="InterPro" id="IPR018702">
    <property type="entry name" value="DUF2207"/>
</dbReference>
<dbReference type="OrthoDB" id="143710at2"/>
<evidence type="ECO:0000313" key="6">
    <source>
        <dbReference type="EMBL" id="SHJ53721.1"/>
    </source>
</evidence>
<evidence type="ECO:0000256" key="2">
    <source>
        <dbReference type="SAM" id="Phobius"/>
    </source>
</evidence>
<dbReference type="AlphaFoldDB" id="A0A1M6K422"/>
<proteinExistence type="predicted"/>
<feature type="transmembrane region" description="Helical" evidence="2">
    <location>
        <begin position="449"/>
        <end position="466"/>
    </location>
</feature>
<evidence type="ECO:0000256" key="3">
    <source>
        <dbReference type="SAM" id="SignalP"/>
    </source>
</evidence>
<keyword evidence="2" id="KW-1133">Transmembrane helix</keyword>
<feature type="signal peptide" evidence="3">
    <location>
        <begin position="1"/>
        <end position="27"/>
    </location>
</feature>
<feature type="domain" description="Predicted membrane protein YciQ-like C-terminal" evidence="5">
    <location>
        <begin position="306"/>
        <end position="528"/>
    </location>
</feature>
<dbReference type="EMBL" id="FQZG01000056">
    <property type="protein sequence ID" value="SHJ53721.1"/>
    <property type="molecule type" value="Genomic_DNA"/>
</dbReference>
<evidence type="ECO:0000259" key="5">
    <source>
        <dbReference type="Pfam" id="PF20990"/>
    </source>
</evidence>
<dbReference type="InterPro" id="IPR048389">
    <property type="entry name" value="YciQ-like_C"/>
</dbReference>
<gene>
    <name evidence="6" type="ORF">SAMN02745244_02730</name>
</gene>
<keyword evidence="3" id="KW-0732">Signal</keyword>
<organism evidence="6 7">
    <name type="scientific">Tessaracoccus bendigoensis DSM 12906</name>
    <dbReference type="NCBI Taxonomy" id="1123357"/>
    <lineage>
        <taxon>Bacteria</taxon>
        <taxon>Bacillati</taxon>
        <taxon>Actinomycetota</taxon>
        <taxon>Actinomycetes</taxon>
        <taxon>Propionibacteriales</taxon>
        <taxon>Propionibacteriaceae</taxon>
        <taxon>Tessaracoccus</taxon>
    </lineage>
</organism>
<feature type="transmembrane region" description="Helical" evidence="2">
    <location>
        <begin position="424"/>
        <end position="443"/>
    </location>
</feature>
<feature type="compositionally biased region" description="Polar residues" evidence="1">
    <location>
        <begin position="294"/>
        <end position="303"/>
    </location>
</feature>
<reference evidence="6 7" key="1">
    <citation type="submission" date="2016-11" db="EMBL/GenBank/DDBJ databases">
        <authorList>
            <person name="Jaros S."/>
            <person name="Januszkiewicz K."/>
            <person name="Wedrychowicz H."/>
        </authorList>
    </citation>
    <scope>NUCLEOTIDE SEQUENCE [LARGE SCALE GENOMIC DNA]</scope>
    <source>
        <strain evidence="6 7">DSM 12906</strain>
    </source>
</reference>